<evidence type="ECO:0000256" key="1">
    <source>
        <dbReference type="SAM" id="SignalP"/>
    </source>
</evidence>
<sequence>MKHSCFSFIVFLSTVCCVNLCALTTFAQTEALFDNMLPAGERVPLRQIIPSMTGYNVLDWDGEEGDAFSQVMENTFLKLRKEGVKAGRVNEAGLDVEQVLIEELKAAGFSADTPMAQSGKRRSVGYPDVEVRKGDQLFYLEVKTYNDDNVSSSQRTFYLSPSKDPKITGDGFHLLAAFSLKHEGDERYIATGYKLLDIASLECRLKYEFNASNRDLYTDDMVVFSSEELTSHE</sequence>
<evidence type="ECO:0000313" key="2">
    <source>
        <dbReference type="EMBL" id="WOO41268.1"/>
    </source>
</evidence>
<keyword evidence="1" id="KW-0732">Signal</keyword>
<evidence type="ECO:0000313" key="3">
    <source>
        <dbReference type="Proteomes" id="UP001304300"/>
    </source>
</evidence>
<dbReference type="EMBL" id="CP136920">
    <property type="protein sequence ID" value="WOO41268.1"/>
    <property type="molecule type" value="Genomic_DNA"/>
</dbReference>
<evidence type="ECO:0008006" key="4">
    <source>
        <dbReference type="Google" id="ProtNLM"/>
    </source>
</evidence>
<name>A0AAQ3QV81_9BACT</name>
<accession>A0AAQ3QV81</accession>
<keyword evidence="3" id="KW-1185">Reference proteome</keyword>
<reference evidence="2 3" key="1">
    <citation type="submission" date="2023-10" db="EMBL/GenBank/DDBJ databases">
        <title>Rubellicoccus peritrichatus gen. nov., sp. nov., isolated from an algae of coral reef tank.</title>
        <authorList>
            <person name="Luo J."/>
        </authorList>
    </citation>
    <scope>NUCLEOTIDE SEQUENCE [LARGE SCALE GENOMIC DNA]</scope>
    <source>
        <strain evidence="2 3">CR14</strain>
    </source>
</reference>
<organism evidence="2 3">
    <name type="scientific">Rubellicoccus peritrichatus</name>
    <dbReference type="NCBI Taxonomy" id="3080537"/>
    <lineage>
        <taxon>Bacteria</taxon>
        <taxon>Pseudomonadati</taxon>
        <taxon>Verrucomicrobiota</taxon>
        <taxon>Opitutia</taxon>
        <taxon>Puniceicoccales</taxon>
        <taxon>Cerasicoccaceae</taxon>
        <taxon>Rubellicoccus</taxon>
    </lineage>
</organism>
<dbReference type="AlphaFoldDB" id="A0AAQ3QV81"/>
<dbReference type="KEGG" id="puo:RZN69_21825"/>
<dbReference type="Proteomes" id="UP001304300">
    <property type="component" value="Chromosome"/>
</dbReference>
<gene>
    <name evidence="2" type="ORF">RZN69_21825</name>
</gene>
<proteinExistence type="predicted"/>
<protein>
    <recommendedName>
        <fullName evidence="4">Restriction endonuclease</fullName>
    </recommendedName>
</protein>
<feature type="chain" id="PRO_5042895605" description="Restriction endonuclease" evidence="1">
    <location>
        <begin position="28"/>
        <end position="233"/>
    </location>
</feature>
<feature type="signal peptide" evidence="1">
    <location>
        <begin position="1"/>
        <end position="27"/>
    </location>
</feature>
<dbReference type="RefSeq" id="WP_317833697.1">
    <property type="nucleotide sequence ID" value="NZ_CP136920.1"/>
</dbReference>